<dbReference type="Proteomes" id="UP001642540">
    <property type="component" value="Unassembled WGS sequence"/>
</dbReference>
<feature type="domain" description="C2H2-type" evidence="10">
    <location>
        <begin position="407"/>
        <end position="436"/>
    </location>
</feature>
<gene>
    <name evidence="11" type="ORF">ODALV1_LOCUS10569</name>
</gene>
<evidence type="ECO:0000256" key="4">
    <source>
        <dbReference type="ARBA" id="ARBA00022771"/>
    </source>
</evidence>
<dbReference type="InterPro" id="IPR050589">
    <property type="entry name" value="Ikaros_C2H2-ZF"/>
</dbReference>
<evidence type="ECO:0000313" key="11">
    <source>
        <dbReference type="EMBL" id="CAL8100572.1"/>
    </source>
</evidence>
<evidence type="ECO:0000256" key="9">
    <source>
        <dbReference type="SAM" id="MobiDB-lite"/>
    </source>
</evidence>
<evidence type="ECO:0000259" key="10">
    <source>
        <dbReference type="PROSITE" id="PS50157"/>
    </source>
</evidence>
<evidence type="ECO:0000313" key="12">
    <source>
        <dbReference type="Proteomes" id="UP001642540"/>
    </source>
</evidence>
<keyword evidence="7" id="KW-0539">Nucleus</keyword>
<feature type="domain" description="C2H2-type" evidence="10">
    <location>
        <begin position="317"/>
        <end position="344"/>
    </location>
</feature>
<evidence type="ECO:0000256" key="1">
    <source>
        <dbReference type="ARBA" id="ARBA00004123"/>
    </source>
</evidence>
<evidence type="ECO:0000256" key="5">
    <source>
        <dbReference type="ARBA" id="ARBA00022833"/>
    </source>
</evidence>
<dbReference type="SMART" id="SM00355">
    <property type="entry name" value="ZnF_C2H2"/>
    <property type="match status" value="6"/>
</dbReference>
<accession>A0ABP1QEX3</accession>
<keyword evidence="5" id="KW-0862">Zinc</keyword>
<feature type="domain" description="C2H2-type" evidence="10">
    <location>
        <begin position="379"/>
        <end position="406"/>
    </location>
</feature>
<sequence>MAANTEETRVAEDHLPKFTLVTYSRSEKNDSLEQEQTDIVAFEVHEIEGEELQEVGNEDEGGEQQQIELRKVHNAFSAFALVACPECDTSTCLRPVQECCGHVKCRPCFIANEDCCRQCVDHAVVETMEQNDEGCEELHPVGNKKLDQLDVLEYSYNIRTEGGDIETIVPSANEYILELEQASGGKSIALVSSETLKQLESTSAESQSHISVDIGTDYVTPLVLEGQEKQRRGKSKKLSKPKVSDHIITSSSDERKYHCTKCNQEFSRKKYHHQFHMYCNPINGKRPFSCKYCDKEFVSCSHYEYHVMSKHTNEKPFRCEICSNQFYTKKKLERHMNSHNSTPHVIRSKFYLCAYCKKRFNNLSNCKKHLRTHTDEKPYKCDTCQKCFRQKGSLDVHIQNHIGNRPHKCPEPGCGLAFFAKKDCKRHHFCHTNHKPFKCTTCYQEFRRKDNLERHLRTKHGLEEDVVKFFSNRAAEIYYNSLNQNNNSDTNSLSLDDPLQTMSTEMDTLVITGLEA</sequence>
<dbReference type="PANTHER" id="PTHR24404">
    <property type="entry name" value="ZINC FINGER PROTEIN"/>
    <property type="match status" value="1"/>
</dbReference>
<dbReference type="InterPro" id="IPR036236">
    <property type="entry name" value="Znf_C2H2_sf"/>
</dbReference>
<name>A0ABP1QEX3_9HEXA</name>
<dbReference type="EMBL" id="CAXLJM020000033">
    <property type="protein sequence ID" value="CAL8100572.1"/>
    <property type="molecule type" value="Genomic_DNA"/>
</dbReference>
<feature type="domain" description="C2H2-type" evidence="10">
    <location>
        <begin position="437"/>
        <end position="465"/>
    </location>
</feature>
<dbReference type="PROSITE" id="PS50157">
    <property type="entry name" value="ZINC_FINGER_C2H2_2"/>
    <property type="match status" value="6"/>
</dbReference>
<dbReference type="PANTHER" id="PTHR24404:SF114">
    <property type="entry name" value="KLUMPFUSS, ISOFORM B-RELATED"/>
    <property type="match status" value="1"/>
</dbReference>
<keyword evidence="3" id="KW-0677">Repeat</keyword>
<dbReference type="SUPFAM" id="SSF57667">
    <property type="entry name" value="beta-beta-alpha zinc fingers"/>
    <property type="match status" value="3"/>
</dbReference>
<dbReference type="PROSITE" id="PS00028">
    <property type="entry name" value="ZINC_FINGER_C2H2_1"/>
    <property type="match status" value="6"/>
</dbReference>
<feature type="region of interest" description="Disordered" evidence="9">
    <location>
        <begin position="228"/>
        <end position="249"/>
    </location>
</feature>
<dbReference type="Pfam" id="PF00096">
    <property type="entry name" value="zf-C2H2"/>
    <property type="match status" value="3"/>
</dbReference>
<keyword evidence="4 8" id="KW-0863">Zinc-finger</keyword>
<reference evidence="11 12" key="1">
    <citation type="submission" date="2024-08" db="EMBL/GenBank/DDBJ databases">
        <authorList>
            <person name="Cucini C."/>
            <person name="Frati F."/>
        </authorList>
    </citation>
    <scope>NUCLEOTIDE SEQUENCE [LARGE SCALE GENOMIC DNA]</scope>
</reference>
<evidence type="ECO:0000256" key="8">
    <source>
        <dbReference type="PROSITE-ProRule" id="PRU00042"/>
    </source>
</evidence>
<dbReference type="InterPro" id="IPR013087">
    <property type="entry name" value="Znf_C2H2_type"/>
</dbReference>
<evidence type="ECO:0000256" key="3">
    <source>
        <dbReference type="ARBA" id="ARBA00022737"/>
    </source>
</evidence>
<keyword evidence="6" id="KW-0238">DNA-binding</keyword>
<keyword evidence="12" id="KW-1185">Reference proteome</keyword>
<dbReference type="Gene3D" id="3.30.160.60">
    <property type="entry name" value="Classic Zinc Finger"/>
    <property type="match status" value="5"/>
</dbReference>
<comment type="subcellular location">
    <subcellularLocation>
        <location evidence="1">Nucleus</location>
    </subcellularLocation>
</comment>
<comment type="caution">
    <text evidence="11">The sequence shown here is derived from an EMBL/GenBank/DDBJ whole genome shotgun (WGS) entry which is preliminary data.</text>
</comment>
<evidence type="ECO:0000256" key="6">
    <source>
        <dbReference type="ARBA" id="ARBA00023125"/>
    </source>
</evidence>
<proteinExistence type="predicted"/>
<evidence type="ECO:0000256" key="2">
    <source>
        <dbReference type="ARBA" id="ARBA00022723"/>
    </source>
</evidence>
<feature type="compositionally biased region" description="Basic residues" evidence="9">
    <location>
        <begin position="231"/>
        <end position="240"/>
    </location>
</feature>
<feature type="domain" description="C2H2-type" evidence="10">
    <location>
        <begin position="351"/>
        <end position="378"/>
    </location>
</feature>
<organism evidence="11 12">
    <name type="scientific">Orchesella dallaii</name>
    <dbReference type="NCBI Taxonomy" id="48710"/>
    <lineage>
        <taxon>Eukaryota</taxon>
        <taxon>Metazoa</taxon>
        <taxon>Ecdysozoa</taxon>
        <taxon>Arthropoda</taxon>
        <taxon>Hexapoda</taxon>
        <taxon>Collembola</taxon>
        <taxon>Entomobryomorpha</taxon>
        <taxon>Entomobryoidea</taxon>
        <taxon>Orchesellidae</taxon>
        <taxon>Orchesellinae</taxon>
        <taxon>Orchesella</taxon>
    </lineage>
</organism>
<feature type="domain" description="C2H2-type" evidence="10">
    <location>
        <begin position="288"/>
        <end position="316"/>
    </location>
</feature>
<protein>
    <recommendedName>
        <fullName evidence="10">C2H2-type domain-containing protein</fullName>
    </recommendedName>
</protein>
<evidence type="ECO:0000256" key="7">
    <source>
        <dbReference type="ARBA" id="ARBA00023242"/>
    </source>
</evidence>
<keyword evidence="2" id="KW-0479">Metal-binding</keyword>